<organism evidence="1 2">
    <name type="scientific">Aspergillus brunneoviolaceus CBS 621.78</name>
    <dbReference type="NCBI Taxonomy" id="1450534"/>
    <lineage>
        <taxon>Eukaryota</taxon>
        <taxon>Fungi</taxon>
        <taxon>Dikarya</taxon>
        <taxon>Ascomycota</taxon>
        <taxon>Pezizomycotina</taxon>
        <taxon>Eurotiomycetes</taxon>
        <taxon>Eurotiomycetidae</taxon>
        <taxon>Eurotiales</taxon>
        <taxon>Aspergillaceae</taxon>
        <taxon>Aspergillus</taxon>
        <taxon>Aspergillus subgen. Circumdati</taxon>
    </lineage>
</organism>
<proteinExistence type="predicted"/>
<name>A0ACD1GF42_9EURO</name>
<dbReference type="EMBL" id="KZ825327">
    <property type="protein sequence ID" value="RAH47888.1"/>
    <property type="molecule type" value="Genomic_DNA"/>
</dbReference>
<dbReference type="Proteomes" id="UP000249057">
    <property type="component" value="Unassembled WGS sequence"/>
</dbReference>
<sequence length="106" mass="12192">MQVYRRCIMHISIYRSPPLGDSRWVVFVFLFGIGGSDGILSMNAFFGGGWCASFSILGNLRGFQYRYYLLFIYRSSLPLNRCPNSLFVSNRNELYRVYSSCSPSMV</sequence>
<protein>
    <submittedName>
        <fullName evidence="1">Uncharacterized protein</fullName>
    </submittedName>
</protein>
<gene>
    <name evidence="1" type="ORF">BO95DRAFT_71982</name>
</gene>
<accession>A0ACD1GF42</accession>
<reference evidence="1" key="1">
    <citation type="submission" date="2018-02" db="EMBL/GenBank/DDBJ databases">
        <title>The genomes of Aspergillus section Nigri reveals drivers in fungal speciation.</title>
        <authorList>
            <consortium name="DOE Joint Genome Institute"/>
            <person name="Vesth T.C."/>
            <person name="Nybo J."/>
            <person name="Theobald S."/>
            <person name="Brandl J."/>
            <person name="Frisvad J.C."/>
            <person name="Nielsen K.F."/>
            <person name="Lyhne E.K."/>
            <person name="Kogle M.E."/>
            <person name="Kuo A."/>
            <person name="Riley R."/>
            <person name="Clum A."/>
            <person name="Nolan M."/>
            <person name="Lipzen A."/>
            <person name="Salamov A."/>
            <person name="Henrissat B."/>
            <person name="Wiebenga A."/>
            <person name="De vries R.P."/>
            <person name="Grigoriev I.V."/>
            <person name="Mortensen U.H."/>
            <person name="Andersen M.R."/>
            <person name="Baker S.E."/>
        </authorList>
    </citation>
    <scope>NUCLEOTIDE SEQUENCE</scope>
    <source>
        <strain evidence="1">CBS 621.78</strain>
    </source>
</reference>
<evidence type="ECO:0000313" key="1">
    <source>
        <dbReference type="EMBL" id="RAH47888.1"/>
    </source>
</evidence>
<keyword evidence="2" id="KW-1185">Reference proteome</keyword>
<evidence type="ECO:0000313" key="2">
    <source>
        <dbReference type="Proteomes" id="UP000249057"/>
    </source>
</evidence>